<accession>A0AAN7TD83</accession>
<reference evidence="1 2" key="1">
    <citation type="submission" date="2023-08" db="EMBL/GenBank/DDBJ databases">
        <title>Black Yeasts Isolated from many extreme environments.</title>
        <authorList>
            <person name="Coleine C."/>
            <person name="Stajich J.E."/>
            <person name="Selbmann L."/>
        </authorList>
    </citation>
    <scope>NUCLEOTIDE SEQUENCE [LARGE SCALE GENOMIC DNA]</scope>
    <source>
        <strain evidence="1 2">CCFEE 5910</strain>
    </source>
</reference>
<evidence type="ECO:0000313" key="2">
    <source>
        <dbReference type="Proteomes" id="UP001309876"/>
    </source>
</evidence>
<protein>
    <submittedName>
        <fullName evidence="1">Uncharacterized protein</fullName>
    </submittedName>
</protein>
<sequence length="298" mass="34175">MVDKVHRHFASCYDVTLAQPSTTTSAAAQVSVKFRSEWRVHFLGLPLTSRDYFFSTHTAKHYALYYWQPNRSLWTGDEDQPIEALFVWDISSSSDYRPSDDPTNIHARRTNEKGHLSGPSMRELEWLGIRQHASISLTRIEIDSANEVLMWRENRFANQYGYFDPAERCWESTSTSFKFVGAGAVLRRTADVELVSYRGHCSMDSTEVTGEIEGWFLPVCEVGDDQSQVKFGLIETCFTGLVVENRLLARLRLEEDGEWMNLQDDIVKEVGCMGRIAGDERWLIGQNNKLQLVVARFQ</sequence>
<comment type="caution">
    <text evidence="1">The sequence shown here is derived from an EMBL/GenBank/DDBJ whole genome shotgun (WGS) entry which is preliminary data.</text>
</comment>
<organism evidence="1 2">
    <name type="scientific">Lithohypha guttulata</name>
    <dbReference type="NCBI Taxonomy" id="1690604"/>
    <lineage>
        <taxon>Eukaryota</taxon>
        <taxon>Fungi</taxon>
        <taxon>Dikarya</taxon>
        <taxon>Ascomycota</taxon>
        <taxon>Pezizomycotina</taxon>
        <taxon>Eurotiomycetes</taxon>
        <taxon>Chaetothyriomycetidae</taxon>
        <taxon>Chaetothyriales</taxon>
        <taxon>Trichomeriaceae</taxon>
        <taxon>Lithohypha</taxon>
    </lineage>
</organism>
<keyword evidence="2" id="KW-1185">Reference proteome</keyword>
<dbReference type="AlphaFoldDB" id="A0AAN7TD83"/>
<evidence type="ECO:0000313" key="1">
    <source>
        <dbReference type="EMBL" id="KAK5090746.1"/>
    </source>
</evidence>
<dbReference type="EMBL" id="JAVRRJ010000001">
    <property type="protein sequence ID" value="KAK5090746.1"/>
    <property type="molecule type" value="Genomic_DNA"/>
</dbReference>
<gene>
    <name evidence="1" type="ORF">LTR05_000922</name>
</gene>
<proteinExistence type="predicted"/>
<name>A0AAN7TD83_9EURO</name>
<dbReference type="Proteomes" id="UP001309876">
    <property type="component" value="Unassembled WGS sequence"/>
</dbReference>